<feature type="binding site" evidence="7">
    <location>
        <begin position="81"/>
        <end position="83"/>
    </location>
    <ligand>
        <name>5-amino-6-(D-ribitylamino)uracil</name>
        <dbReference type="ChEBI" id="CHEBI:15934"/>
    </ligand>
</feature>
<comment type="subunit">
    <text evidence="7">Forms an icosahedral capsid composed of 60 subunits, arranged as a dodecamer of pentamers.</text>
</comment>
<dbReference type="Proteomes" id="UP000824755">
    <property type="component" value="Chromosome"/>
</dbReference>
<dbReference type="Pfam" id="PF00885">
    <property type="entry name" value="DMRL_synthase"/>
    <property type="match status" value="1"/>
</dbReference>
<dbReference type="EC" id="2.5.1.78" evidence="3 7"/>
<keyword evidence="4 7" id="KW-0686">Riboflavin biosynthesis</keyword>
<feature type="binding site" evidence="7">
    <location>
        <position position="114"/>
    </location>
    <ligand>
        <name>5-amino-6-(D-ribitylamino)uracil</name>
        <dbReference type="ChEBI" id="CHEBI:15934"/>
    </ligand>
</feature>
<dbReference type="RefSeq" id="WP_220379475.1">
    <property type="nucleotide sequence ID" value="NZ_CP080544.1"/>
</dbReference>
<evidence type="ECO:0000256" key="4">
    <source>
        <dbReference type="ARBA" id="ARBA00022619"/>
    </source>
</evidence>
<organism evidence="8 9">
    <name type="scientific">Lysobacter soyae</name>
    <dbReference type="NCBI Taxonomy" id="2764185"/>
    <lineage>
        <taxon>Bacteria</taxon>
        <taxon>Pseudomonadati</taxon>
        <taxon>Pseudomonadota</taxon>
        <taxon>Gammaproteobacteria</taxon>
        <taxon>Lysobacterales</taxon>
        <taxon>Lysobacteraceae</taxon>
        <taxon>Lysobacter</taxon>
    </lineage>
</organism>
<evidence type="ECO:0000256" key="1">
    <source>
        <dbReference type="ARBA" id="ARBA00004917"/>
    </source>
</evidence>
<keyword evidence="9" id="KW-1185">Reference proteome</keyword>
<accession>A0ABX8WM25</accession>
<feature type="binding site" evidence="7">
    <location>
        <begin position="57"/>
        <end position="59"/>
    </location>
    <ligand>
        <name>5-amino-6-(D-ribitylamino)uracil</name>
        <dbReference type="ChEBI" id="CHEBI:15934"/>
    </ligand>
</feature>
<dbReference type="PANTHER" id="PTHR21058">
    <property type="entry name" value="6,7-DIMETHYL-8-RIBITYLLUMAZINE SYNTHASE DMRL SYNTHASE LUMAZINE SYNTHASE"/>
    <property type="match status" value="1"/>
</dbReference>
<dbReference type="InterPro" id="IPR036467">
    <property type="entry name" value="LS/RS_sf"/>
</dbReference>
<reference evidence="8 9" key="1">
    <citation type="submission" date="2021-08" db="EMBL/GenBank/DDBJ databases">
        <title>Lysobacter sp. strain CJ11 Genome sequencing and assembly.</title>
        <authorList>
            <person name="Kim I."/>
        </authorList>
    </citation>
    <scope>NUCLEOTIDE SEQUENCE [LARGE SCALE GENOMIC DNA]</scope>
    <source>
        <strain evidence="8 9">CJ11</strain>
    </source>
</reference>
<protein>
    <recommendedName>
        <fullName evidence="3 7">6,7-dimethyl-8-ribityllumazine synthase</fullName>
        <shortName evidence="7">DMRL synthase</shortName>
        <shortName evidence="7">LS</shortName>
        <shortName evidence="7">Lumazine synthase</shortName>
        <ecNumber evidence="3 7">2.5.1.78</ecNumber>
    </recommendedName>
</protein>
<evidence type="ECO:0000256" key="5">
    <source>
        <dbReference type="ARBA" id="ARBA00022679"/>
    </source>
</evidence>
<evidence type="ECO:0000256" key="2">
    <source>
        <dbReference type="ARBA" id="ARBA00007424"/>
    </source>
</evidence>
<keyword evidence="5 7" id="KW-0808">Transferase</keyword>
<dbReference type="InterPro" id="IPR002180">
    <property type="entry name" value="LS/RS"/>
</dbReference>
<name>A0ABX8WM25_9GAMM</name>
<dbReference type="SUPFAM" id="SSF52121">
    <property type="entry name" value="Lumazine synthase"/>
    <property type="match status" value="1"/>
</dbReference>
<gene>
    <name evidence="7 8" type="primary">ribH</name>
    <name evidence="8" type="ORF">H8L67_08905</name>
</gene>
<dbReference type="Gene3D" id="3.40.50.960">
    <property type="entry name" value="Lumazine/riboflavin synthase"/>
    <property type="match status" value="1"/>
</dbReference>
<comment type="pathway">
    <text evidence="1 7">Cofactor biosynthesis; riboflavin biosynthesis; riboflavin from 2-hydroxy-3-oxobutyl phosphate and 5-amino-6-(D-ribitylamino)uracil: step 1/2.</text>
</comment>
<comment type="function">
    <text evidence="7">Catalyzes the formation of 6,7-dimethyl-8-ribityllumazine by condensation of 5-amino-6-(D-ribitylamino)uracil with 3,4-dihydroxy-2-butanone 4-phosphate. This is the penultimate step in the biosynthesis of riboflavin.</text>
</comment>
<feature type="binding site" evidence="7">
    <location>
        <position position="128"/>
    </location>
    <ligand>
        <name>(2S)-2-hydroxy-3-oxobutyl phosphate</name>
        <dbReference type="ChEBI" id="CHEBI:58830"/>
    </ligand>
</feature>
<feature type="binding site" evidence="7">
    <location>
        <begin position="86"/>
        <end position="87"/>
    </location>
    <ligand>
        <name>(2S)-2-hydroxy-3-oxobutyl phosphate</name>
        <dbReference type="ChEBI" id="CHEBI:58830"/>
    </ligand>
</feature>
<evidence type="ECO:0000313" key="9">
    <source>
        <dbReference type="Proteomes" id="UP000824755"/>
    </source>
</evidence>
<dbReference type="NCBIfam" id="TIGR00114">
    <property type="entry name" value="lumazine-synth"/>
    <property type="match status" value="1"/>
</dbReference>
<dbReference type="InterPro" id="IPR034964">
    <property type="entry name" value="LS"/>
</dbReference>
<comment type="catalytic activity">
    <reaction evidence="6 7">
        <text>(2S)-2-hydroxy-3-oxobutyl phosphate + 5-amino-6-(D-ribitylamino)uracil = 6,7-dimethyl-8-(1-D-ribityl)lumazine + phosphate + 2 H2O + H(+)</text>
        <dbReference type="Rhea" id="RHEA:26152"/>
        <dbReference type="ChEBI" id="CHEBI:15377"/>
        <dbReference type="ChEBI" id="CHEBI:15378"/>
        <dbReference type="ChEBI" id="CHEBI:15934"/>
        <dbReference type="ChEBI" id="CHEBI:43474"/>
        <dbReference type="ChEBI" id="CHEBI:58201"/>
        <dbReference type="ChEBI" id="CHEBI:58830"/>
        <dbReference type="EC" id="2.5.1.78"/>
    </reaction>
</comment>
<evidence type="ECO:0000256" key="6">
    <source>
        <dbReference type="ARBA" id="ARBA00048785"/>
    </source>
</evidence>
<evidence type="ECO:0000256" key="3">
    <source>
        <dbReference type="ARBA" id="ARBA00012664"/>
    </source>
</evidence>
<feature type="binding site" evidence="7">
    <location>
        <position position="23"/>
    </location>
    <ligand>
        <name>5-amino-6-(D-ribitylamino)uracil</name>
        <dbReference type="ChEBI" id="CHEBI:15934"/>
    </ligand>
</feature>
<dbReference type="HAMAP" id="MF_00178">
    <property type="entry name" value="Lumazine_synth"/>
    <property type="match status" value="1"/>
</dbReference>
<sequence>MPIFEGELRAHPDARFAIVASRWNSKITETLIEGARSALTGNGVSEAMIDVIRVPGAWELPVVCATLAKAGAHSGIVALGCVIRGDTRHYEQVADGASNGLMQVQIDTGVPVANGVLAVEQFEDAEARAGGSHGNKGEEAAFVVLEMANLLERFQ</sequence>
<comment type="similarity">
    <text evidence="2 7">Belongs to the DMRL synthase family.</text>
</comment>
<evidence type="ECO:0000256" key="7">
    <source>
        <dbReference type="HAMAP-Rule" id="MF_00178"/>
    </source>
</evidence>
<dbReference type="GO" id="GO:0000906">
    <property type="term" value="F:6,7-dimethyl-8-ribityllumazine synthase activity"/>
    <property type="evidence" value="ECO:0007669"/>
    <property type="project" value="UniProtKB-EC"/>
</dbReference>
<proteinExistence type="inferred from homology"/>
<dbReference type="EMBL" id="CP080544">
    <property type="protein sequence ID" value="QYR52690.1"/>
    <property type="molecule type" value="Genomic_DNA"/>
</dbReference>
<evidence type="ECO:0000313" key="8">
    <source>
        <dbReference type="EMBL" id="QYR52690.1"/>
    </source>
</evidence>
<feature type="active site" description="Proton donor" evidence="7">
    <location>
        <position position="89"/>
    </location>
</feature>
<dbReference type="CDD" id="cd09209">
    <property type="entry name" value="Lumazine_synthase-I"/>
    <property type="match status" value="1"/>
</dbReference>
<dbReference type="PANTHER" id="PTHR21058:SF0">
    <property type="entry name" value="6,7-DIMETHYL-8-RIBITYLLUMAZINE SYNTHASE"/>
    <property type="match status" value="1"/>
</dbReference>